<dbReference type="AlphaFoldDB" id="A0A327VQ26"/>
<dbReference type="Proteomes" id="UP000249819">
    <property type="component" value="Unassembled WGS sequence"/>
</dbReference>
<sequence>MTLSEKVLAVALSQEGVAEHPKGSNSGPEVNQYLKSVGLGPGAPWCMAFVYWCMEQACSAIGVKNGLLKTGGVLLQWRTTGLKKVTSYGAVKPGAIFIMDYGNGFGHTGFVIKVEKDLIHTVEGNTNSDGSREGYEVAVRRRKLATIKGFILPD</sequence>
<protein>
    <submittedName>
        <fullName evidence="2">CHAP domain-containing protein</fullName>
    </submittedName>
</protein>
<dbReference type="Pfam" id="PF05257">
    <property type="entry name" value="CHAP"/>
    <property type="match status" value="1"/>
</dbReference>
<evidence type="ECO:0000259" key="1">
    <source>
        <dbReference type="Pfam" id="PF05257"/>
    </source>
</evidence>
<dbReference type="RefSeq" id="WP_111594686.1">
    <property type="nucleotide sequence ID" value="NZ_QLMA01000009.1"/>
</dbReference>
<dbReference type="InterPro" id="IPR007921">
    <property type="entry name" value="CHAP_dom"/>
</dbReference>
<gene>
    <name evidence="2" type="ORF">CLV59_109143</name>
</gene>
<dbReference type="EMBL" id="QLMA01000009">
    <property type="protein sequence ID" value="RAJ75529.1"/>
    <property type="molecule type" value="Genomic_DNA"/>
</dbReference>
<dbReference type="SUPFAM" id="SSF54001">
    <property type="entry name" value="Cysteine proteinases"/>
    <property type="match status" value="1"/>
</dbReference>
<feature type="domain" description="Peptidase C51" evidence="1">
    <location>
        <begin position="41"/>
        <end position="125"/>
    </location>
</feature>
<reference evidence="2 3" key="1">
    <citation type="submission" date="2018-06" db="EMBL/GenBank/DDBJ databases">
        <title>Genomic Encyclopedia of Archaeal and Bacterial Type Strains, Phase II (KMG-II): from individual species to whole genera.</title>
        <authorList>
            <person name="Goeker M."/>
        </authorList>
    </citation>
    <scope>NUCLEOTIDE SEQUENCE [LARGE SCALE GENOMIC DNA]</scope>
    <source>
        <strain evidence="2 3">DSM 29821</strain>
    </source>
</reference>
<organism evidence="2 3">
    <name type="scientific">Chitinophaga dinghuensis</name>
    <dbReference type="NCBI Taxonomy" id="1539050"/>
    <lineage>
        <taxon>Bacteria</taxon>
        <taxon>Pseudomonadati</taxon>
        <taxon>Bacteroidota</taxon>
        <taxon>Chitinophagia</taxon>
        <taxon>Chitinophagales</taxon>
        <taxon>Chitinophagaceae</taxon>
        <taxon>Chitinophaga</taxon>
    </lineage>
</organism>
<proteinExistence type="predicted"/>
<dbReference type="Gene3D" id="3.90.1720.10">
    <property type="entry name" value="endopeptidase domain like (from Nostoc punctiforme)"/>
    <property type="match status" value="1"/>
</dbReference>
<keyword evidence="3" id="KW-1185">Reference proteome</keyword>
<evidence type="ECO:0000313" key="2">
    <source>
        <dbReference type="EMBL" id="RAJ75529.1"/>
    </source>
</evidence>
<dbReference type="InterPro" id="IPR038765">
    <property type="entry name" value="Papain-like_cys_pep_sf"/>
</dbReference>
<dbReference type="OrthoDB" id="9813532at2"/>
<accession>A0A327VQ26</accession>
<comment type="caution">
    <text evidence="2">The sequence shown here is derived from an EMBL/GenBank/DDBJ whole genome shotgun (WGS) entry which is preliminary data.</text>
</comment>
<name>A0A327VQ26_9BACT</name>
<evidence type="ECO:0000313" key="3">
    <source>
        <dbReference type="Proteomes" id="UP000249819"/>
    </source>
</evidence>